<gene>
    <name evidence="2" type="ORF">N657DRAFT_251587</name>
</gene>
<evidence type="ECO:0000313" key="3">
    <source>
        <dbReference type="Proteomes" id="UP001302602"/>
    </source>
</evidence>
<reference evidence="2" key="1">
    <citation type="journal article" date="2023" name="Mol. Phylogenet. Evol.">
        <title>Genome-scale phylogeny and comparative genomics of the fungal order Sordariales.</title>
        <authorList>
            <person name="Hensen N."/>
            <person name="Bonometti L."/>
            <person name="Westerberg I."/>
            <person name="Brannstrom I.O."/>
            <person name="Guillou S."/>
            <person name="Cros-Aarteil S."/>
            <person name="Calhoun S."/>
            <person name="Haridas S."/>
            <person name="Kuo A."/>
            <person name="Mondo S."/>
            <person name="Pangilinan J."/>
            <person name="Riley R."/>
            <person name="LaButti K."/>
            <person name="Andreopoulos B."/>
            <person name="Lipzen A."/>
            <person name="Chen C."/>
            <person name="Yan M."/>
            <person name="Daum C."/>
            <person name="Ng V."/>
            <person name="Clum A."/>
            <person name="Steindorff A."/>
            <person name="Ohm R.A."/>
            <person name="Martin F."/>
            <person name="Silar P."/>
            <person name="Natvig D.O."/>
            <person name="Lalanne C."/>
            <person name="Gautier V."/>
            <person name="Ament-Velasquez S.L."/>
            <person name="Kruys A."/>
            <person name="Hutchinson M.I."/>
            <person name="Powell A.J."/>
            <person name="Barry K."/>
            <person name="Miller A.N."/>
            <person name="Grigoriev I.V."/>
            <person name="Debuchy R."/>
            <person name="Gladieux P."/>
            <person name="Hiltunen Thoren M."/>
            <person name="Johannesson H."/>
        </authorList>
    </citation>
    <scope>NUCLEOTIDE SEQUENCE</scope>
    <source>
        <strain evidence="2">CBS 731.68</strain>
    </source>
</reference>
<sequence length="161" mass="17419">MLQPCTQRQKDKAAAVQFPDSHKAACIPPLKALVGSLRCRFGCQPISVWLARLQCPHNMRTASLQPAGSHPAGGFGANSDKIQETWGTTAWPQLVRQDRTVGVGRWPRARVLAPTPQFIRRCQPCICRVWISKVCQSGSPVASGSSQASATCFRPAAPNGE</sequence>
<dbReference type="EMBL" id="MU853246">
    <property type="protein sequence ID" value="KAK4119666.1"/>
    <property type="molecule type" value="Genomic_DNA"/>
</dbReference>
<accession>A0AAN6TSV2</accession>
<dbReference type="GeneID" id="87823211"/>
<keyword evidence="3" id="KW-1185">Reference proteome</keyword>
<dbReference type="AlphaFoldDB" id="A0AAN6TSV2"/>
<reference evidence="2" key="2">
    <citation type="submission" date="2023-05" db="EMBL/GenBank/DDBJ databases">
        <authorList>
            <consortium name="Lawrence Berkeley National Laboratory"/>
            <person name="Steindorff A."/>
            <person name="Hensen N."/>
            <person name="Bonometti L."/>
            <person name="Westerberg I."/>
            <person name="Brannstrom I.O."/>
            <person name="Guillou S."/>
            <person name="Cros-Aarteil S."/>
            <person name="Calhoun S."/>
            <person name="Haridas S."/>
            <person name="Kuo A."/>
            <person name="Mondo S."/>
            <person name="Pangilinan J."/>
            <person name="Riley R."/>
            <person name="Labutti K."/>
            <person name="Andreopoulos B."/>
            <person name="Lipzen A."/>
            <person name="Chen C."/>
            <person name="Yanf M."/>
            <person name="Daum C."/>
            <person name="Ng V."/>
            <person name="Clum A."/>
            <person name="Ohm R."/>
            <person name="Martin F."/>
            <person name="Silar P."/>
            <person name="Natvig D."/>
            <person name="Lalanne C."/>
            <person name="Gautier V."/>
            <person name="Ament-Velasquez S.L."/>
            <person name="Kruys A."/>
            <person name="Hutchinson M.I."/>
            <person name="Powell A.J."/>
            <person name="Barry K."/>
            <person name="Miller A.N."/>
            <person name="Grigoriev I.V."/>
            <person name="Debuchy R."/>
            <person name="Gladieux P."/>
            <person name="Thoren M.H."/>
            <person name="Johannesson H."/>
        </authorList>
    </citation>
    <scope>NUCLEOTIDE SEQUENCE</scope>
    <source>
        <strain evidence="2">CBS 731.68</strain>
    </source>
</reference>
<dbReference type="RefSeq" id="XP_062643439.1">
    <property type="nucleotide sequence ID" value="XM_062786445.1"/>
</dbReference>
<dbReference type="Proteomes" id="UP001302602">
    <property type="component" value="Unassembled WGS sequence"/>
</dbReference>
<proteinExistence type="predicted"/>
<organism evidence="2 3">
    <name type="scientific">Parathielavia appendiculata</name>
    <dbReference type="NCBI Taxonomy" id="2587402"/>
    <lineage>
        <taxon>Eukaryota</taxon>
        <taxon>Fungi</taxon>
        <taxon>Dikarya</taxon>
        <taxon>Ascomycota</taxon>
        <taxon>Pezizomycotina</taxon>
        <taxon>Sordariomycetes</taxon>
        <taxon>Sordariomycetidae</taxon>
        <taxon>Sordariales</taxon>
        <taxon>Chaetomiaceae</taxon>
        <taxon>Parathielavia</taxon>
    </lineage>
</organism>
<comment type="caution">
    <text evidence="2">The sequence shown here is derived from an EMBL/GenBank/DDBJ whole genome shotgun (WGS) entry which is preliminary data.</text>
</comment>
<protein>
    <submittedName>
        <fullName evidence="2">Uncharacterized protein</fullName>
    </submittedName>
</protein>
<feature type="compositionally biased region" description="Polar residues" evidence="1">
    <location>
        <begin position="139"/>
        <end position="150"/>
    </location>
</feature>
<evidence type="ECO:0000313" key="2">
    <source>
        <dbReference type="EMBL" id="KAK4119666.1"/>
    </source>
</evidence>
<evidence type="ECO:0000256" key="1">
    <source>
        <dbReference type="SAM" id="MobiDB-lite"/>
    </source>
</evidence>
<name>A0AAN6TSV2_9PEZI</name>
<feature type="region of interest" description="Disordered" evidence="1">
    <location>
        <begin position="139"/>
        <end position="161"/>
    </location>
</feature>